<organism evidence="1">
    <name type="scientific">Myoviridae sp. ctBZY1</name>
    <dbReference type="NCBI Taxonomy" id="2825046"/>
    <lineage>
        <taxon>Viruses</taxon>
        <taxon>Duplodnaviria</taxon>
        <taxon>Heunggongvirae</taxon>
        <taxon>Uroviricota</taxon>
        <taxon>Caudoviricetes</taxon>
    </lineage>
</organism>
<sequence>MKERKKTENKGKNIEYYPYMCYNNYNNISKVPHCFSFSV</sequence>
<reference evidence="1" key="1">
    <citation type="journal article" date="2021" name="Proc. Natl. Acad. Sci. U.S.A.">
        <title>A Catalog of Tens of Thousands of Viruses from Human Metagenomes Reveals Hidden Associations with Chronic Diseases.</title>
        <authorList>
            <person name="Tisza M.J."/>
            <person name="Buck C.B."/>
        </authorList>
    </citation>
    <scope>NUCLEOTIDE SEQUENCE</scope>
    <source>
        <strain evidence="1">CtBZY1</strain>
    </source>
</reference>
<name>A0A8S5V8K1_9CAUD</name>
<proteinExistence type="predicted"/>
<accession>A0A8S5V8K1</accession>
<dbReference type="EMBL" id="BK016221">
    <property type="protein sequence ID" value="DAG03022.1"/>
    <property type="molecule type" value="Genomic_DNA"/>
</dbReference>
<protein>
    <submittedName>
        <fullName evidence="1">Uncharacterized protein</fullName>
    </submittedName>
</protein>
<evidence type="ECO:0000313" key="1">
    <source>
        <dbReference type="EMBL" id="DAG03022.1"/>
    </source>
</evidence>